<dbReference type="InterPro" id="IPR006073">
    <property type="entry name" value="GTP-bd"/>
</dbReference>
<evidence type="ECO:0000256" key="2">
    <source>
        <dbReference type="ARBA" id="ARBA00011043"/>
    </source>
</evidence>
<dbReference type="InterPro" id="IPR025867">
    <property type="entry name" value="MnmE_helical"/>
</dbReference>
<dbReference type="STRING" id="425264.A0A3G2S863"/>
<reference evidence="9 10" key="1">
    <citation type="submission" date="2018-10" db="EMBL/GenBank/DDBJ databases">
        <title>Complete genome sequence of Malassezia restricta CBS 7877.</title>
        <authorList>
            <person name="Morand S.C."/>
            <person name="Bertignac M."/>
            <person name="Iltis A."/>
            <person name="Kolder I."/>
            <person name="Pirovano W."/>
            <person name="Jourdain R."/>
            <person name="Clavaud C."/>
        </authorList>
    </citation>
    <scope>NUCLEOTIDE SEQUENCE [LARGE SCALE GENOMIC DNA]</scope>
    <source>
        <strain evidence="9 10">CBS 7877</strain>
    </source>
</reference>
<keyword evidence="4" id="KW-0547">Nucleotide-binding</keyword>
<dbReference type="FunFam" id="3.30.1360.120:FF:000007">
    <property type="entry name" value="tRNA modification GTPase GTPBP3, mitochondrial"/>
    <property type="match status" value="1"/>
</dbReference>
<dbReference type="CDD" id="cd04164">
    <property type="entry name" value="trmE"/>
    <property type="match status" value="1"/>
</dbReference>
<dbReference type="NCBIfam" id="TIGR00231">
    <property type="entry name" value="small_GTP"/>
    <property type="match status" value="1"/>
</dbReference>
<dbReference type="InterPro" id="IPR018948">
    <property type="entry name" value="GTP-bd_TrmE_N"/>
</dbReference>
<dbReference type="AlphaFoldDB" id="A0A3G2S863"/>
<keyword evidence="3" id="KW-0819">tRNA processing</keyword>
<keyword evidence="9" id="KW-0378">Hydrolase</keyword>
<dbReference type="NCBIfam" id="NF003661">
    <property type="entry name" value="PRK05291.1-3"/>
    <property type="match status" value="1"/>
</dbReference>
<dbReference type="SUPFAM" id="SSF52540">
    <property type="entry name" value="P-loop containing nucleoside triphosphate hydrolases"/>
    <property type="match status" value="1"/>
</dbReference>
<dbReference type="GO" id="GO:0002098">
    <property type="term" value="P:tRNA wobble uridine modification"/>
    <property type="evidence" value="ECO:0007669"/>
    <property type="project" value="TreeGrafter"/>
</dbReference>
<dbReference type="InterPro" id="IPR027417">
    <property type="entry name" value="P-loop_NTPase"/>
</dbReference>
<gene>
    <name evidence="9" type="primary">mnmE</name>
    <name evidence="9" type="ORF">DNF11_3110</name>
</gene>
<dbReference type="InterPro" id="IPR031168">
    <property type="entry name" value="G_TrmE"/>
</dbReference>
<comment type="similarity">
    <text evidence="2">Belongs to the TRAFAC class TrmE-Era-EngA-EngB-Septin-like GTPase superfamily. TrmE GTPase family.</text>
</comment>
<proteinExistence type="inferred from homology"/>
<evidence type="ECO:0000256" key="3">
    <source>
        <dbReference type="ARBA" id="ARBA00022694"/>
    </source>
</evidence>
<sequence length="492" mass="55056">MRRVRRLTTAAPTIYALASGRPPCGVAIVRVSGAHAPSVYEHMCASDKEARPFRMMRRAIVHPRTREKLDDALVAFFPHGRSFTGQATLELHLHGSAAVVRDVLEALSDMQRVLETRDIRPALPGEFTRRAFEHGRMDLTACEALDSLLHAETTQQRRFAQRAASGYQARMYDQLHMQLLDACAHTEAMLDFDDEDQIDTQLWHRVRDTVQRMRTYLASELQLDTPTHQRTYADAVMHGLRIALYGRPNAGKSSLLNRLVRRDAAIVTPYAGTTRDIIEVSMELAGYRVSLADTAGLRNAHDVIEKMGMERTQTYVQEADLRVLVCTPDDLGGCVPAAGHRRLPKDVLERWGAHMDEPVLVLVNKMDTYTPSPTDMDAEDGVPCVIWHTSVRHNVGIDTLLHDLASQVSRLYEKDEGSVPLVTQARHRHLLLEVVASLDAMLRYDELDDAPDLVMIAEELRRAASALAQVTGRAITSDTVLGEIFARFCIGK</sequence>
<dbReference type="Pfam" id="PF01926">
    <property type="entry name" value="MMR_HSR1"/>
    <property type="match status" value="1"/>
</dbReference>
<dbReference type="InterPro" id="IPR005225">
    <property type="entry name" value="Small_GTP-bd"/>
</dbReference>
<evidence type="ECO:0000259" key="6">
    <source>
        <dbReference type="Pfam" id="PF01926"/>
    </source>
</evidence>
<dbReference type="Proteomes" id="UP000269793">
    <property type="component" value="Chromosome V"/>
</dbReference>
<dbReference type="InterPro" id="IPR027368">
    <property type="entry name" value="MnmE_dom2"/>
</dbReference>
<dbReference type="CDD" id="cd14858">
    <property type="entry name" value="TrmE_N"/>
    <property type="match status" value="1"/>
</dbReference>
<name>A0A3G2S863_MALR7</name>
<keyword evidence="10" id="KW-1185">Reference proteome</keyword>
<dbReference type="Gene3D" id="3.40.50.300">
    <property type="entry name" value="P-loop containing nucleotide triphosphate hydrolases"/>
    <property type="match status" value="1"/>
</dbReference>
<evidence type="ECO:0000313" key="9">
    <source>
        <dbReference type="EMBL" id="AYO44060.1"/>
    </source>
</evidence>
<dbReference type="PANTHER" id="PTHR42714:SF2">
    <property type="entry name" value="TRNA MODIFICATION GTPASE GTPBP3, MITOCHONDRIAL"/>
    <property type="match status" value="1"/>
</dbReference>
<dbReference type="PRINTS" id="PR00449">
    <property type="entry name" value="RASTRNSFRMNG"/>
</dbReference>
<evidence type="ECO:0000256" key="4">
    <source>
        <dbReference type="ARBA" id="ARBA00022741"/>
    </source>
</evidence>
<feature type="domain" description="MnmE helical" evidence="8">
    <location>
        <begin position="139"/>
        <end position="489"/>
    </location>
</feature>
<dbReference type="GO" id="GO:0030488">
    <property type="term" value="P:tRNA methylation"/>
    <property type="evidence" value="ECO:0007669"/>
    <property type="project" value="TreeGrafter"/>
</dbReference>
<accession>A0A3G2S863</accession>
<dbReference type="HAMAP" id="MF_00379">
    <property type="entry name" value="GTPase_MnmE"/>
    <property type="match status" value="1"/>
</dbReference>
<dbReference type="Gene3D" id="1.20.120.430">
    <property type="entry name" value="tRNA modification GTPase MnmE domain 2"/>
    <property type="match status" value="1"/>
</dbReference>
<dbReference type="VEuPathDB" id="FungiDB:DNF11_3110"/>
<dbReference type="SUPFAM" id="SSF116878">
    <property type="entry name" value="TrmE connector domain"/>
    <property type="match status" value="1"/>
</dbReference>
<evidence type="ECO:0000259" key="8">
    <source>
        <dbReference type="Pfam" id="PF12631"/>
    </source>
</evidence>
<evidence type="ECO:0000256" key="5">
    <source>
        <dbReference type="ARBA" id="ARBA00023134"/>
    </source>
</evidence>
<dbReference type="InterPro" id="IPR004520">
    <property type="entry name" value="GTPase_MnmE"/>
</dbReference>
<evidence type="ECO:0000313" key="10">
    <source>
        <dbReference type="Proteomes" id="UP000269793"/>
    </source>
</evidence>
<dbReference type="GO" id="GO:0003924">
    <property type="term" value="F:GTPase activity"/>
    <property type="evidence" value="ECO:0007669"/>
    <property type="project" value="InterPro"/>
</dbReference>
<organism evidence="9 10">
    <name type="scientific">Malassezia restricta (strain ATCC 96810 / NBRC 103918 / CBS 7877)</name>
    <name type="common">Seborrheic dermatitis infection agent</name>
    <dbReference type="NCBI Taxonomy" id="425264"/>
    <lineage>
        <taxon>Eukaryota</taxon>
        <taxon>Fungi</taxon>
        <taxon>Dikarya</taxon>
        <taxon>Basidiomycota</taxon>
        <taxon>Ustilaginomycotina</taxon>
        <taxon>Malasseziomycetes</taxon>
        <taxon>Malasseziales</taxon>
        <taxon>Malasseziaceae</taxon>
        <taxon>Malassezia</taxon>
    </lineage>
</organism>
<dbReference type="OrthoDB" id="188276at2759"/>
<feature type="domain" description="GTP-binding protein TrmE N-terminal" evidence="7">
    <location>
        <begin position="13"/>
        <end position="136"/>
    </location>
</feature>
<keyword evidence="5" id="KW-0342">GTP-binding</keyword>
<dbReference type="Pfam" id="PF10396">
    <property type="entry name" value="TrmE_N"/>
    <property type="match status" value="1"/>
</dbReference>
<dbReference type="Pfam" id="PF12631">
    <property type="entry name" value="MnmE_helical"/>
    <property type="match status" value="1"/>
</dbReference>
<dbReference type="Gene3D" id="3.30.1360.120">
    <property type="entry name" value="Probable tRNA modification gtpase trme, domain 1"/>
    <property type="match status" value="1"/>
</dbReference>
<dbReference type="GO" id="GO:0005739">
    <property type="term" value="C:mitochondrion"/>
    <property type="evidence" value="ECO:0007669"/>
    <property type="project" value="UniProtKB-SubCell"/>
</dbReference>
<comment type="subcellular location">
    <subcellularLocation>
        <location evidence="1">Mitochondrion</location>
    </subcellularLocation>
</comment>
<evidence type="ECO:0000256" key="1">
    <source>
        <dbReference type="ARBA" id="ARBA00004173"/>
    </source>
</evidence>
<dbReference type="EMBL" id="CP033152">
    <property type="protein sequence ID" value="AYO44060.1"/>
    <property type="molecule type" value="Genomic_DNA"/>
</dbReference>
<evidence type="ECO:0000259" key="7">
    <source>
        <dbReference type="Pfam" id="PF10396"/>
    </source>
</evidence>
<dbReference type="GO" id="GO:0005525">
    <property type="term" value="F:GTP binding"/>
    <property type="evidence" value="ECO:0007669"/>
    <property type="project" value="UniProtKB-KW"/>
</dbReference>
<feature type="domain" description="G" evidence="6">
    <location>
        <begin position="241"/>
        <end position="365"/>
    </location>
</feature>
<dbReference type="PANTHER" id="PTHR42714">
    <property type="entry name" value="TRNA MODIFICATION GTPASE GTPBP3"/>
    <property type="match status" value="1"/>
</dbReference>
<dbReference type="SUPFAM" id="SSF103025">
    <property type="entry name" value="Folate-binding domain"/>
    <property type="match status" value="1"/>
</dbReference>
<protein>
    <submittedName>
        <fullName evidence="9">tRNA modification GTPase MnmE</fullName>
        <ecNumber evidence="9">3.6.-.-</ecNumber>
    </submittedName>
</protein>
<dbReference type="EC" id="3.6.-.-" evidence="9"/>
<dbReference type="InterPro" id="IPR027266">
    <property type="entry name" value="TrmE/GcvT-like"/>
</dbReference>